<gene>
    <name evidence="2" type="ORF">J2851_000755</name>
</gene>
<sequence length="86" mass="9558">MNTRFLRFPEVQARVGGYTRVHIDRLEKQGKFPKRVKIGANAVGWAENEIDAWMKEKMVEREAAGQSGGVAHHAMNGADGREHVGA</sequence>
<reference evidence="2 3" key="1">
    <citation type="submission" date="2021-03" db="EMBL/GenBank/DDBJ databases">
        <title>Genomic Encyclopedia of Type Strains, Phase III (KMG-III): the genomes of soil and plant-associated and newly described type strains.</title>
        <authorList>
            <person name="Whitman W."/>
        </authorList>
    </citation>
    <scope>NUCLEOTIDE SEQUENCE [LARGE SCALE GENOMIC DNA]</scope>
    <source>
        <strain evidence="2 3">IMMIB AFH-6</strain>
    </source>
</reference>
<proteinExistence type="predicted"/>
<dbReference type="Proteomes" id="UP000781958">
    <property type="component" value="Unassembled WGS sequence"/>
</dbReference>
<name>A0ABS4SEL6_9PROT</name>
<dbReference type="Gene3D" id="1.10.238.160">
    <property type="match status" value="1"/>
</dbReference>
<dbReference type="RefSeq" id="WP_209764206.1">
    <property type="nucleotide sequence ID" value="NZ_JAGINP010000002.1"/>
</dbReference>
<feature type="region of interest" description="Disordered" evidence="1">
    <location>
        <begin position="63"/>
        <end position="86"/>
    </location>
</feature>
<evidence type="ECO:0000313" key="3">
    <source>
        <dbReference type="Proteomes" id="UP000781958"/>
    </source>
</evidence>
<keyword evidence="3" id="KW-1185">Reference proteome</keyword>
<dbReference type="EMBL" id="JAGINP010000002">
    <property type="protein sequence ID" value="MBP2291013.1"/>
    <property type="molecule type" value="Genomic_DNA"/>
</dbReference>
<evidence type="ECO:0000256" key="1">
    <source>
        <dbReference type="SAM" id="MobiDB-lite"/>
    </source>
</evidence>
<protein>
    <submittedName>
        <fullName evidence="2">Prophage regulatory protein</fullName>
    </submittedName>
</protein>
<organism evidence="2 3">
    <name type="scientific">Azospirillum rugosum</name>
    <dbReference type="NCBI Taxonomy" id="416170"/>
    <lineage>
        <taxon>Bacteria</taxon>
        <taxon>Pseudomonadati</taxon>
        <taxon>Pseudomonadota</taxon>
        <taxon>Alphaproteobacteria</taxon>
        <taxon>Rhodospirillales</taxon>
        <taxon>Azospirillaceae</taxon>
        <taxon>Azospirillum</taxon>
    </lineage>
</organism>
<dbReference type="Pfam" id="PF05930">
    <property type="entry name" value="Phage_AlpA"/>
    <property type="match status" value="1"/>
</dbReference>
<accession>A0ABS4SEL6</accession>
<dbReference type="InterPro" id="IPR010260">
    <property type="entry name" value="AlpA"/>
</dbReference>
<evidence type="ECO:0000313" key="2">
    <source>
        <dbReference type="EMBL" id="MBP2291013.1"/>
    </source>
</evidence>
<comment type="caution">
    <text evidence="2">The sequence shown here is derived from an EMBL/GenBank/DDBJ whole genome shotgun (WGS) entry which is preliminary data.</text>
</comment>